<gene>
    <name evidence="6" type="ORF">GCM10018781_61050</name>
</gene>
<evidence type="ECO:0000313" key="6">
    <source>
        <dbReference type="EMBL" id="GHH80481.1"/>
    </source>
</evidence>
<dbReference type="SUPFAM" id="SSF51735">
    <property type="entry name" value="NAD(P)-binding Rossmann-fold domains"/>
    <property type="match status" value="1"/>
</dbReference>
<dbReference type="Pfam" id="PF00106">
    <property type="entry name" value="adh_short"/>
    <property type="match status" value="1"/>
</dbReference>
<keyword evidence="2" id="KW-0560">Oxidoreductase</keyword>
<evidence type="ECO:0000259" key="5">
    <source>
        <dbReference type="SMART" id="SM00822"/>
    </source>
</evidence>
<dbReference type="EMBL" id="BNBO01000047">
    <property type="protein sequence ID" value="GHH80481.1"/>
    <property type="molecule type" value="Genomic_DNA"/>
</dbReference>
<dbReference type="SMART" id="SM00822">
    <property type="entry name" value="PKS_KR"/>
    <property type="match status" value="1"/>
</dbReference>
<dbReference type="Gene3D" id="3.40.50.720">
    <property type="entry name" value="NAD(P)-binding Rossmann-like Domain"/>
    <property type="match status" value="1"/>
</dbReference>
<evidence type="ECO:0000313" key="7">
    <source>
        <dbReference type="Proteomes" id="UP000617734"/>
    </source>
</evidence>
<comment type="similarity">
    <text evidence="1 3">Belongs to the short-chain dehydrogenases/reductases (SDR) family.</text>
</comment>
<name>A0A919G9M8_9ACTN</name>
<dbReference type="InterPro" id="IPR002347">
    <property type="entry name" value="SDR_fam"/>
</dbReference>
<dbReference type="GO" id="GO:0016491">
    <property type="term" value="F:oxidoreductase activity"/>
    <property type="evidence" value="ECO:0007669"/>
    <property type="project" value="UniProtKB-KW"/>
</dbReference>
<evidence type="ECO:0000256" key="2">
    <source>
        <dbReference type="ARBA" id="ARBA00023002"/>
    </source>
</evidence>
<evidence type="ECO:0000256" key="1">
    <source>
        <dbReference type="ARBA" id="ARBA00006484"/>
    </source>
</evidence>
<keyword evidence="7" id="KW-1185">Reference proteome</keyword>
<organism evidence="6 7">
    <name type="scientific">Kitasatospora indigofera</name>
    <dbReference type="NCBI Taxonomy" id="67307"/>
    <lineage>
        <taxon>Bacteria</taxon>
        <taxon>Bacillati</taxon>
        <taxon>Actinomycetota</taxon>
        <taxon>Actinomycetes</taxon>
        <taxon>Kitasatosporales</taxon>
        <taxon>Streptomycetaceae</taxon>
        <taxon>Kitasatospora</taxon>
    </lineage>
</organism>
<feature type="region of interest" description="Disordered" evidence="4">
    <location>
        <begin position="1"/>
        <end position="20"/>
    </location>
</feature>
<dbReference type="PANTHER" id="PTHR44196:SF1">
    <property type="entry name" value="DEHYDROGENASE_REDUCTASE SDR FAMILY MEMBER 7B"/>
    <property type="match status" value="1"/>
</dbReference>
<evidence type="ECO:0000256" key="3">
    <source>
        <dbReference type="RuleBase" id="RU000363"/>
    </source>
</evidence>
<sequence>MRTPTSDDNPQAREPAMTAPSHRFTGRTALVTGSSRGLGLLIARDLARHGARVMLCARDTQALGRAERQLRAEGSEVASLSCDVTGPDAPRQLLDAVRERFGPLDVLVNNAGIIQVGPLEALREQDFRQAMETMYFAPLRLTLAALPDLRASSAGTVVTISSVGGRIPAPHLLPYVAAKFAVAGFSQGLRAELAGTGVSVTTVLPGLMRTGSHTAARFHGRPGAEYGWFAAAASLPLLSMDAERAARAIVRAAERRRPELVLTPAAKLGVRVQGLAPATTSRLLARVARALPGAGDRPRHDVQGTEAAHLSGLPAWVTALGDRAGARFAEPRPDPGP</sequence>
<dbReference type="InterPro" id="IPR057326">
    <property type="entry name" value="KR_dom"/>
</dbReference>
<feature type="domain" description="Ketoreductase" evidence="5">
    <location>
        <begin position="27"/>
        <end position="211"/>
    </location>
</feature>
<dbReference type="InterPro" id="IPR036291">
    <property type="entry name" value="NAD(P)-bd_dom_sf"/>
</dbReference>
<dbReference type="AlphaFoldDB" id="A0A919G9M8"/>
<reference evidence="6" key="2">
    <citation type="submission" date="2020-09" db="EMBL/GenBank/DDBJ databases">
        <authorList>
            <person name="Sun Q."/>
            <person name="Ohkuma M."/>
        </authorList>
    </citation>
    <scope>NUCLEOTIDE SEQUENCE</scope>
    <source>
        <strain evidence="6">JCM 4646</strain>
    </source>
</reference>
<dbReference type="PROSITE" id="PS00061">
    <property type="entry name" value="ADH_SHORT"/>
    <property type="match status" value="1"/>
</dbReference>
<dbReference type="PRINTS" id="PR00080">
    <property type="entry name" value="SDRFAMILY"/>
</dbReference>
<proteinExistence type="inferred from homology"/>
<dbReference type="InterPro" id="IPR020904">
    <property type="entry name" value="Sc_DH/Rdtase_CS"/>
</dbReference>
<accession>A0A919G9M8</accession>
<dbReference type="Proteomes" id="UP000617734">
    <property type="component" value="Unassembled WGS sequence"/>
</dbReference>
<dbReference type="GO" id="GO:0016020">
    <property type="term" value="C:membrane"/>
    <property type="evidence" value="ECO:0007669"/>
    <property type="project" value="TreeGrafter"/>
</dbReference>
<dbReference type="PANTHER" id="PTHR44196">
    <property type="entry name" value="DEHYDROGENASE/REDUCTASE SDR FAMILY MEMBER 7B"/>
    <property type="match status" value="1"/>
</dbReference>
<dbReference type="PRINTS" id="PR00081">
    <property type="entry name" value="GDHRDH"/>
</dbReference>
<protein>
    <submittedName>
        <fullName evidence="6">Ketoacyl reductase</fullName>
    </submittedName>
</protein>
<comment type="caution">
    <text evidence="6">The sequence shown here is derived from an EMBL/GenBank/DDBJ whole genome shotgun (WGS) entry which is preliminary data.</text>
</comment>
<reference evidence="6" key="1">
    <citation type="journal article" date="2014" name="Int. J. Syst. Evol. Microbiol.">
        <title>Complete genome sequence of Corynebacterium casei LMG S-19264T (=DSM 44701T), isolated from a smear-ripened cheese.</title>
        <authorList>
            <consortium name="US DOE Joint Genome Institute (JGI-PGF)"/>
            <person name="Walter F."/>
            <person name="Albersmeier A."/>
            <person name="Kalinowski J."/>
            <person name="Ruckert C."/>
        </authorList>
    </citation>
    <scope>NUCLEOTIDE SEQUENCE</scope>
    <source>
        <strain evidence="6">JCM 4646</strain>
    </source>
</reference>
<evidence type="ECO:0000256" key="4">
    <source>
        <dbReference type="SAM" id="MobiDB-lite"/>
    </source>
</evidence>